<reference evidence="1 2" key="1">
    <citation type="submission" date="2020-08" db="EMBL/GenBank/DDBJ databases">
        <title>Genomic Encyclopedia of Type Strains, Phase III (KMG-III): the genomes of soil and plant-associated and newly described type strains.</title>
        <authorList>
            <person name="Whitman W."/>
        </authorList>
    </citation>
    <scope>NUCLEOTIDE SEQUENCE [LARGE SCALE GENOMIC DNA]</scope>
    <source>
        <strain evidence="1 2">CECT 5995</strain>
    </source>
</reference>
<sequence length="60" mass="6921">KLEAGSWKLEAGSWKLEDSMNPAIIGSRVFFKLQAYDFKLRAKPGRVFFQLQADDFKLRA</sequence>
<gene>
    <name evidence="1" type="ORF">FHR96_004483</name>
</gene>
<accession>A0A7W5C292</accession>
<feature type="non-terminal residue" evidence="1">
    <location>
        <position position="1"/>
    </location>
</feature>
<comment type="caution">
    <text evidence="1">The sequence shown here is derived from an EMBL/GenBank/DDBJ whole genome shotgun (WGS) entry which is preliminary data.</text>
</comment>
<keyword evidence="2" id="KW-1185">Reference proteome</keyword>
<proteinExistence type="predicted"/>
<evidence type="ECO:0000313" key="2">
    <source>
        <dbReference type="Proteomes" id="UP000525987"/>
    </source>
</evidence>
<dbReference type="Proteomes" id="UP000525987">
    <property type="component" value="Unassembled WGS sequence"/>
</dbReference>
<organism evidence="1 2">
    <name type="scientific">Halomonas organivorans</name>
    <dbReference type="NCBI Taxonomy" id="257772"/>
    <lineage>
        <taxon>Bacteria</taxon>
        <taxon>Pseudomonadati</taxon>
        <taxon>Pseudomonadota</taxon>
        <taxon>Gammaproteobacteria</taxon>
        <taxon>Oceanospirillales</taxon>
        <taxon>Halomonadaceae</taxon>
        <taxon>Halomonas</taxon>
    </lineage>
</organism>
<dbReference type="EMBL" id="JACHXM010000057">
    <property type="protein sequence ID" value="MBB3143560.1"/>
    <property type="molecule type" value="Genomic_DNA"/>
</dbReference>
<name>A0A7W5C292_9GAMM</name>
<dbReference type="RefSeq" id="WP_221195916.1">
    <property type="nucleotide sequence ID" value="NZ_JACHXM010000057.1"/>
</dbReference>
<protein>
    <submittedName>
        <fullName evidence="1">Uncharacterized protein</fullName>
    </submittedName>
</protein>
<evidence type="ECO:0000313" key="1">
    <source>
        <dbReference type="EMBL" id="MBB3143560.1"/>
    </source>
</evidence>
<dbReference type="AlphaFoldDB" id="A0A7W5C292"/>